<evidence type="ECO:0000313" key="1">
    <source>
        <dbReference type="EMBL" id="PCS22746.1"/>
    </source>
</evidence>
<gene>
    <name evidence="1" type="ORF">BTN49_1704</name>
</gene>
<reference evidence="2" key="1">
    <citation type="submission" date="2017-04" db="EMBL/GenBank/DDBJ databases">
        <title>Genome evolution of the luminous symbionts of deep sea anglerfish.</title>
        <authorList>
            <person name="Hendry T.A."/>
        </authorList>
    </citation>
    <scope>NUCLEOTIDE SEQUENCE [LARGE SCALE GENOMIC DNA]</scope>
</reference>
<protein>
    <submittedName>
        <fullName evidence="1">Uncharacterized protein</fullName>
    </submittedName>
</protein>
<organism evidence="1 2">
    <name type="scientific">Candidatus Enterovibrio escicola</name>
    <dbReference type="NCBI Taxonomy" id="1927127"/>
    <lineage>
        <taxon>Bacteria</taxon>
        <taxon>Pseudomonadati</taxon>
        <taxon>Pseudomonadota</taxon>
        <taxon>Gammaproteobacteria</taxon>
        <taxon>Vibrionales</taxon>
        <taxon>Vibrionaceae</taxon>
        <taxon>Enterovibrio</taxon>
    </lineage>
</organism>
<sequence>MLFILRHLLEPFIKGDFIDAPKISRVYFEPLKAVCAEWDIF</sequence>
<proteinExistence type="predicted"/>
<evidence type="ECO:0000313" key="2">
    <source>
        <dbReference type="Proteomes" id="UP000219020"/>
    </source>
</evidence>
<comment type="caution">
    <text evidence="1">The sequence shown here is derived from an EMBL/GenBank/DDBJ whole genome shotgun (WGS) entry which is preliminary data.</text>
</comment>
<dbReference type="Proteomes" id="UP000219020">
    <property type="component" value="Unassembled WGS sequence"/>
</dbReference>
<name>A0A2A5T3L3_9GAMM</name>
<keyword evidence="2" id="KW-1185">Reference proteome</keyword>
<dbReference type="EMBL" id="NBYY01000015">
    <property type="protein sequence ID" value="PCS22746.1"/>
    <property type="molecule type" value="Genomic_DNA"/>
</dbReference>
<dbReference type="AlphaFoldDB" id="A0A2A5T3L3"/>
<accession>A0A2A5T3L3</accession>